<evidence type="ECO:0000256" key="1">
    <source>
        <dbReference type="ARBA" id="ARBA00005031"/>
    </source>
</evidence>
<dbReference type="SUPFAM" id="SSF51604">
    <property type="entry name" value="Enolase C-terminal domain-like"/>
    <property type="match status" value="1"/>
</dbReference>
<gene>
    <name evidence="11 14" type="primary">eno</name>
    <name evidence="14" type="ORF">AM1BK_10980</name>
</gene>
<dbReference type="PROSITE" id="PS00164">
    <property type="entry name" value="ENOLASE"/>
    <property type="match status" value="1"/>
</dbReference>
<keyword evidence="6 11" id="KW-0479">Metal-binding</keyword>
<dbReference type="HAMAP" id="MF_00318">
    <property type="entry name" value="Enolase"/>
    <property type="match status" value="1"/>
</dbReference>
<keyword evidence="5 11" id="KW-0964">Secreted</keyword>
<comment type="subcellular location">
    <subcellularLocation>
        <location evidence="11">Cytoplasm</location>
    </subcellularLocation>
    <subcellularLocation>
        <location evidence="11">Secreted</location>
    </subcellularLocation>
    <subcellularLocation>
        <location evidence="11">Cell surface</location>
    </subcellularLocation>
    <text evidence="11">Fractions of enolase are present in both the cytoplasm and on the cell surface.</text>
</comment>
<dbReference type="Proteomes" id="UP000637074">
    <property type="component" value="Unassembled WGS sequence"/>
</dbReference>
<dbReference type="EMBL" id="BNDS01000003">
    <property type="protein sequence ID" value="GHH97555.1"/>
    <property type="molecule type" value="Genomic_DNA"/>
</dbReference>
<evidence type="ECO:0000256" key="3">
    <source>
        <dbReference type="ARBA" id="ARBA00012058"/>
    </source>
</evidence>
<dbReference type="RefSeq" id="WP_191270509.1">
    <property type="nucleotide sequence ID" value="NZ_BNDS01000003.1"/>
</dbReference>
<comment type="caution">
    <text evidence="14">The sequence shown here is derived from an EMBL/GenBank/DDBJ whole genome shotgun (WGS) entry which is preliminary data.</text>
</comment>
<evidence type="ECO:0000256" key="5">
    <source>
        <dbReference type="ARBA" id="ARBA00022525"/>
    </source>
</evidence>
<proteinExistence type="inferred from homology"/>
<keyword evidence="9 11" id="KW-0456">Lyase</keyword>
<evidence type="ECO:0000259" key="13">
    <source>
        <dbReference type="SMART" id="SM01193"/>
    </source>
</evidence>
<evidence type="ECO:0000256" key="10">
    <source>
        <dbReference type="ARBA" id="ARBA00048951"/>
    </source>
</evidence>
<name>A0ABQ3N4W1_9BACI</name>
<dbReference type="Gene3D" id="3.30.390.10">
    <property type="entry name" value="Enolase-like, N-terminal domain"/>
    <property type="match status" value="1"/>
</dbReference>
<dbReference type="NCBIfam" id="TIGR01060">
    <property type="entry name" value="eno"/>
    <property type="match status" value="1"/>
</dbReference>
<keyword evidence="7 11" id="KW-0460">Magnesium</keyword>
<feature type="domain" description="Enolase N-terminal" evidence="13">
    <location>
        <begin position="4"/>
        <end position="136"/>
    </location>
</feature>
<dbReference type="InterPro" id="IPR000941">
    <property type="entry name" value="Enolase"/>
</dbReference>
<keyword evidence="8 11" id="KW-0324">Glycolysis</keyword>
<dbReference type="InterPro" id="IPR020811">
    <property type="entry name" value="Enolase_N"/>
</dbReference>
<organism evidence="14 15">
    <name type="scientific">Neobacillus kokaensis</name>
    <dbReference type="NCBI Taxonomy" id="2759023"/>
    <lineage>
        <taxon>Bacteria</taxon>
        <taxon>Bacillati</taxon>
        <taxon>Bacillota</taxon>
        <taxon>Bacilli</taxon>
        <taxon>Bacillales</taxon>
        <taxon>Bacillaceae</taxon>
        <taxon>Neobacillus</taxon>
    </lineage>
</organism>
<dbReference type="CDD" id="cd03313">
    <property type="entry name" value="enolase"/>
    <property type="match status" value="1"/>
</dbReference>
<evidence type="ECO:0000256" key="9">
    <source>
        <dbReference type="ARBA" id="ARBA00023239"/>
    </source>
</evidence>
<feature type="binding site" evidence="11">
    <location>
        <position position="341"/>
    </location>
    <ligand>
        <name>(2R)-2-phosphoglycerate</name>
        <dbReference type="ChEBI" id="CHEBI:58289"/>
    </ligand>
</feature>
<comment type="catalytic activity">
    <reaction evidence="10">
        <text>(2R)-2-phosphoglycerate = phosphoenolpyruvate + H2O</text>
        <dbReference type="Rhea" id="RHEA:10164"/>
        <dbReference type="ChEBI" id="CHEBI:15377"/>
        <dbReference type="ChEBI" id="CHEBI:58289"/>
        <dbReference type="ChEBI" id="CHEBI:58702"/>
        <dbReference type="EC" id="4.2.1.11"/>
    </reaction>
    <physiologicalReaction direction="left-to-right" evidence="10">
        <dbReference type="Rhea" id="RHEA:10165"/>
    </physiologicalReaction>
</comment>
<dbReference type="SFLD" id="SFLDF00002">
    <property type="entry name" value="enolase"/>
    <property type="match status" value="1"/>
</dbReference>
<dbReference type="Pfam" id="PF00113">
    <property type="entry name" value="Enolase_C"/>
    <property type="match status" value="1"/>
</dbReference>
<feature type="active site" description="Proton acceptor" evidence="11">
    <location>
        <position position="341"/>
    </location>
</feature>
<dbReference type="PANTHER" id="PTHR11902:SF1">
    <property type="entry name" value="ENOLASE"/>
    <property type="match status" value="1"/>
</dbReference>
<dbReference type="InterPro" id="IPR036849">
    <property type="entry name" value="Enolase-like_C_sf"/>
</dbReference>
<dbReference type="SMART" id="SM01193">
    <property type="entry name" value="Enolase_N"/>
    <property type="match status" value="1"/>
</dbReference>
<protein>
    <recommendedName>
        <fullName evidence="4 11">Enolase</fullName>
        <ecNumber evidence="3 11">4.2.1.11</ecNumber>
    </recommendedName>
    <alternativeName>
        <fullName evidence="11">2-phospho-D-glycerate hydro-lyase</fullName>
    </alternativeName>
    <alternativeName>
        <fullName evidence="11">2-phosphoglycerate dehydratase</fullName>
    </alternativeName>
</protein>
<feature type="binding site" evidence="11">
    <location>
        <position position="316"/>
    </location>
    <ligand>
        <name>Mg(2+)</name>
        <dbReference type="ChEBI" id="CHEBI:18420"/>
    </ligand>
</feature>
<feature type="binding site" evidence="11">
    <location>
        <position position="370"/>
    </location>
    <ligand>
        <name>(2R)-2-phosphoglycerate</name>
        <dbReference type="ChEBI" id="CHEBI:58289"/>
    </ligand>
</feature>
<feature type="binding site" evidence="11">
    <location>
        <position position="289"/>
    </location>
    <ligand>
        <name>Mg(2+)</name>
        <dbReference type="ChEBI" id="CHEBI:18420"/>
    </ligand>
</feature>
<evidence type="ECO:0000313" key="14">
    <source>
        <dbReference type="EMBL" id="GHH97555.1"/>
    </source>
</evidence>
<dbReference type="InterPro" id="IPR020810">
    <property type="entry name" value="Enolase_C"/>
</dbReference>
<dbReference type="Gene3D" id="3.20.20.120">
    <property type="entry name" value="Enolase-like C-terminal domain"/>
    <property type="match status" value="1"/>
</dbReference>
<sequence>MPFISEVYAREVLDSRGNPTVEVEVYTESGAFGRALVPSGASTGEYEAVELRDGDKSRYLGKGVLKAVENVNDIIAPMLISEEFSVLDQVGVDKALIELDGTDNKGKLGANAILGVSMAVARAAADFLGLPLYQYLGGFNAKQLPVPMMNIVNGGEHADNNVDIQEFMIMPVGAPSFKEALRMGAEIFHTLKTVLKGKGLNTAVGDEGGFAPNLGSNEEALQTIVEAIEKAGYKPGEEVMLAMDAASSEFYNKEDGKYHLAGEGVVKTSEEMVAWYEELVSKYPIISIEDGLDENDWNGHKLLTERIGGKVQLVGDDLFVTNTKKLAEGIENGVGNAILIKVNQIGTLTETFDAIEMAKRAGYTAVISHRSGETEDSTIADIAVATNAGQIKTGAPSRTDRVAKYNQLLRIEDLLGETAQYHGIKSFYNLKK</sequence>
<dbReference type="Pfam" id="PF03952">
    <property type="entry name" value="Enolase_N"/>
    <property type="match status" value="1"/>
</dbReference>
<dbReference type="SMART" id="SM01192">
    <property type="entry name" value="Enolase_C"/>
    <property type="match status" value="1"/>
</dbReference>
<dbReference type="PIRSF" id="PIRSF001400">
    <property type="entry name" value="Enolase"/>
    <property type="match status" value="1"/>
</dbReference>
<keyword evidence="15" id="KW-1185">Reference proteome</keyword>
<evidence type="ECO:0000259" key="12">
    <source>
        <dbReference type="SMART" id="SM01192"/>
    </source>
</evidence>
<comment type="cofactor">
    <cofactor evidence="11">
        <name>Mg(2+)</name>
        <dbReference type="ChEBI" id="CHEBI:18420"/>
    </cofactor>
    <text evidence="11">Binds a second Mg(2+) ion via substrate during catalysis.</text>
</comment>
<evidence type="ECO:0000256" key="2">
    <source>
        <dbReference type="ARBA" id="ARBA00009604"/>
    </source>
</evidence>
<dbReference type="PANTHER" id="PTHR11902">
    <property type="entry name" value="ENOLASE"/>
    <property type="match status" value="1"/>
</dbReference>
<dbReference type="InterPro" id="IPR029017">
    <property type="entry name" value="Enolase-like_N"/>
</dbReference>
<reference evidence="14 15" key="1">
    <citation type="journal article" date="2022" name="Int. J. Syst. Evol. Microbiol.">
        <title>Neobacillus kokaensis sp. nov., isolated from soil.</title>
        <authorList>
            <person name="Yuki K."/>
            <person name="Matsubara H."/>
            <person name="Yamaguchi S."/>
        </authorList>
    </citation>
    <scope>NUCLEOTIDE SEQUENCE [LARGE SCALE GENOMIC DNA]</scope>
    <source>
        <strain evidence="14 15">LOB 377</strain>
    </source>
</reference>
<comment type="pathway">
    <text evidence="1 11">Carbohydrate degradation; glycolysis; pyruvate from D-glyceraldehyde 3-phosphate: step 4/5.</text>
</comment>
<dbReference type="PRINTS" id="PR00148">
    <property type="entry name" value="ENOLASE"/>
</dbReference>
<evidence type="ECO:0000256" key="8">
    <source>
        <dbReference type="ARBA" id="ARBA00023152"/>
    </source>
</evidence>
<accession>A0ABQ3N4W1</accession>
<dbReference type="SFLD" id="SFLDG00178">
    <property type="entry name" value="enolase"/>
    <property type="match status" value="1"/>
</dbReference>
<evidence type="ECO:0000256" key="4">
    <source>
        <dbReference type="ARBA" id="ARBA00017068"/>
    </source>
</evidence>
<comment type="function">
    <text evidence="11">Catalyzes the reversible conversion of 2-phosphoglycerate (2-PG) into phosphoenolpyruvate (PEP). It is essential for the degradation of carbohydrates via glycolysis.</text>
</comment>
<feature type="binding site" evidence="11">
    <location>
        <position position="165"/>
    </location>
    <ligand>
        <name>(2R)-2-phosphoglycerate</name>
        <dbReference type="ChEBI" id="CHEBI:58289"/>
    </ligand>
</feature>
<dbReference type="SUPFAM" id="SSF54826">
    <property type="entry name" value="Enolase N-terminal domain-like"/>
    <property type="match status" value="1"/>
</dbReference>
<feature type="binding site" evidence="11">
    <location>
        <position position="244"/>
    </location>
    <ligand>
        <name>Mg(2+)</name>
        <dbReference type="ChEBI" id="CHEBI:18420"/>
    </ligand>
</feature>
<evidence type="ECO:0000256" key="7">
    <source>
        <dbReference type="ARBA" id="ARBA00022842"/>
    </source>
</evidence>
<feature type="active site" description="Proton donor" evidence="11">
    <location>
        <position position="207"/>
    </location>
</feature>
<keyword evidence="11" id="KW-0963">Cytoplasm</keyword>
<evidence type="ECO:0000256" key="11">
    <source>
        <dbReference type="HAMAP-Rule" id="MF_00318"/>
    </source>
</evidence>
<dbReference type="SFLD" id="SFLDS00001">
    <property type="entry name" value="Enolase"/>
    <property type="match status" value="1"/>
</dbReference>
<feature type="domain" description="Enolase C-terminal TIM barrel" evidence="12">
    <location>
        <begin position="141"/>
        <end position="429"/>
    </location>
</feature>
<dbReference type="InterPro" id="IPR020809">
    <property type="entry name" value="Enolase_CS"/>
</dbReference>
<evidence type="ECO:0000313" key="15">
    <source>
        <dbReference type="Proteomes" id="UP000637074"/>
    </source>
</evidence>
<feature type="binding site" evidence="11">
    <location>
        <position position="392"/>
    </location>
    <ligand>
        <name>(2R)-2-phosphoglycerate</name>
        <dbReference type="ChEBI" id="CHEBI:58289"/>
    </ligand>
</feature>
<evidence type="ECO:0000256" key="6">
    <source>
        <dbReference type="ARBA" id="ARBA00022723"/>
    </source>
</evidence>
<feature type="binding site" evidence="11">
    <location>
        <position position="371"/>
    </location>
    <ligand>
        <name>(2R)-2-phosphoglycerate</name>
        <dbReference type="ChEBI" id="CHEBI:58289"/>
    </ligand>
</feature>
<comment type="similarity">
    <text evidence="2 11">Belongs to the enolase family.</text>
</comment>
<dbReference type="EC" id="4.2.1.11" evidence="3 11"/>